<evidence type="ECO:0000313" key="2">
    <source>
        <dbReference type="EMBL" id="MBR0801730.1"/>
    </source>
</evidence>
<comment type="caution">
    <text evidence="2">The sequence shown here is derived from an EMBL/GenBank/DDBJ whole genome shotgun (WGS) entry which is preliminary data.</text>
</comment>
<gene>
    <name evidence="2" type="ORF">JQ615_41035</name>
</gene>
<name>A0ABS5FYE3_9BRAD</name>
<organism evidence="2 3">
    <name type="scientific">Bradyrhizobium jicamae</name>
    <dbReference type="NCBI Taxonomy" id="280332"/>
    <lineage>
        <taxon>Bacteria</taxon>
        <taxon>Pseudomonadati</taxon>
        <taxon>Pseudomonadota</taxon>
        <taxon>Alphaproteobacteria</taxon>
        <taxon>Hyphomicrobiales</taxon>
        <taxon>Nitrobacteraceae</taxon>
        <taxon>Bradyrhizobium</taxon>
    </lineage>
</organism>
<keyword evidence="3" id="KW-1185">Reference proteome</keyword>
<evidence type="ECO:0000256" key="1">
    <source>
        <dbReference type="SAM" id="MobiDB-lite"/>
    </source>
</evidence>
<evidence type="ECO:0000313" key="3">
    <source>
        <dbReference type="Proteomes" id="UP001315278"/>
    </source>
</evidence>
<sequence>MSKKEVADDYDRVVVVLNENWRIIECRDRIQWILQRRGSPKKSRKDDWRGKSYCRTAEVLRQRAYEHAGPIDALAVEKLLSLPDRFPEPGSEGDTAAPAEETIG</sequence>
<dbReference type="Proteomes" id="UP001315278">
    <property type="component" value="Unassembled WGS sequence"/>
</dbReference>
<dbReference type="EMBL" id="JAFCJH010000102">
    <property type="protein sequence ID" value="MBR0801730.1"/>
    <property type="molecule type" value="Genomic_DNA"/>
</dbReference>
<protein>
    <submittedName>
        <fullName evidence="2">Uncharacterized protein</fullName>
    </submittedName>
</protein>
<dbReference type="RefSeq" id="WP_212495654.1">
    <property type="nucleotide sequence ID" value="NZ_JAFCJH010000102.1"/>
</dbReference>
<proteinExistence type="predicted"/>
<accession>A0ABS5FYE3</accession>
<reference evidence="3" key="1">
    <citation type="journal article" date="2021" name="ISME J.">
        <title>Evolutionary origin and ecological implication of a unique nif island in free-living Bradyrhizobium lineages.</title>
        <authorList>
            <person name="Tao J."/>
        </authorList>
    </citation>
    <scope>NUCLEOTIDE SEQUENCE [LARGE SCALE GENOMIC DNA]</scope>
    <source>
        <strain evidence="3">SZCCT0434</strain>
    </source>
</reference>
<feature type="region of interest" description="Disordered" evidence="1">
    <location>
        <begin position="84"/>
        <end position="104"/>
    </location>
</feature>